<evidence type="ECO:0000256" key="1">
    <source>
        <dbReference type="SAM" id="MobiDB-lite"/>
    </source>
</evidence>
<evidence type="ECO:0000313" key="2">
    <source>
        <dbReference type="EMBL" id="EKC40720.1"/>
    </source>
</evidence>
<accession>K1RGZ9</accession>
<dbReference type="HOGENOM" id="CLU_1181198_0_0_1"/>
<dbReference type="OrthoDB" id="6131027at2759"/>
<feature type="region of interest" description="Disordered" evidence="1">
    <location>
        <begin position="1"/>
        <end position="24"/>
    </location>
</feature>
<reference evidence="3" key="2">
    <citation type="submission" date="2022-08" db="UniProtKB">
        <authorList>
            <consortium name="EnsemblMetazoa"/>
        </authorList>
    </citation>
    <scope>IDENTIFICATION</scope>
    <source>
        <strain evidence="3">05x7-T-G4-1.051#20</strain>
    </source>
</reference>
<proteinExistence type="predicted"/>
<protein>
    <submittedName>
        <fullName evidence="2 3">Uncharacterized protein</fullName>
    </submittedName>
</protein>
<dbReference type="EMBL" id="JH816022">
    <property type="protein sequence ID" value="EKC40720.1"/>
    <property type="molecule type" value="Genomic_DNA"/>
</dbReference>
<dbReference type="EnsemblMetazoa" id="G13828.3">
    <property type="protein sequence ID" value="G13828.3:cds"/>
    <property type="gene ID" value="G13828"/>
</dbReference>
<name>K1RGZ9_MAGGI</name>
<reference evidence="2" key="1">
    <citation type="journal article" date="2012" name="Nature">
        <title>The oyster genome reveals stress adaptation and complexity of shell formation.</title>
        <authorList>
            <person name="Zhang G."/>
            <person name="Fang X."/>
            <person name="Guo X."/>
            <person name="Li L."/>
            <person name="Luo R."/>
            <person name="Xu F."/>
            <person name="Yang P."/>
            <person name="Zhang L."/>
            <person name="Wang X."/>
            <person name="Qi H."/>
            <person name="Xiong Z."/>
            <person name="Que H."/>
            <person name="Xie Y."/>
            <person name="Holland P.W."/>
            <person name="Paps J."/>
            <person name="Zhu Y."/>
            <person name="Wu F."/>
            <person name="Chen Y."/>
            <person name="Wang J."/>
            <person name="Peng C."/>
            <person name="Meng J."/>
            <person name="Yang L."/>
            <person name="Liu J."/>
            <person name="Wen B."/>
            <person name="Zhang N."/>
            <person name="Huang Z."/>
            <person name="Zhu Q."/>
            <person name="Feng Y."/>
            <person name="Mount A."/>
            <person name="Hedgecock D."/>
            <person name="Xu Z."/>
            <person name="Liu Y."/>
            <person name="Domazet-Loso T."/>
            <person name="Du Y."/>
            <person name="Sun X."/>
            <person name="Zhang S."/>
            <person name="Liu B."/>
            <person name="Cheng P."/>
            <person name="Jiang X."/>
            <person name="Li J."/>
            <person name="Fan D."/>
            <person name="Wang W."/>
            <person name="Fu W."/>
            <person name="Wang T."/>
            <person name="Wang B."/>
            <person name="Zhang J."/>
            <person name="Peng Z."/>
            <person name="Li Y."/>
            <person name="Li N."/>
            <person name="Wang J."/>
            <person name="Chen M."/>
            <person name="He Y."/>
            <person name="Tan F."/>
            <person name="Song X."/>
            <person name="Zheng Q."/>
            <person name="Huang R."/>
            <person name="Yang H."/>
            <person name="Du X."/>
            <person name="Chen L."/>
            <person name="Yang M."/>
            <person name="Gaffney P.M."/>
            <person name="Wang S."/>
            <person name="Luo L."/>
            <person name="She Z."/>
            <person name="Ming Y."/>
            <person name="Huang W."/>
            <person name="Zhang S."/>
            <person name="Huang B."/>
            <person name="Zhang Y."/>
            <person name="Qu T."/>
            <person name="Ni P."/>
            <person name="Miao G."/>
            <person name="Wang J."/>
            <person name="Wang Q."/>
            <person name="Steinberg C.E."/>
            <person name="Wang H."/>
            <person name="Li N."/>
            <person name="Qian L."/>
            <person name="Zhang G."/>
            <person name="Li Y."/>
            <person name="Yang H."/>
            <person name="Liu X."/>
            <person name="Wang J."/>
            <person name="Yin Y."/>
            <person name="Wang J."/>
        </authorList>
    </citation>
    <scope>NUCLEOTIDE SEQUENCE [LARGE SCALE GENOMIC DNA]</scope>
    <source>
        <strain evidence="2">05x7-T-G4-1.051#20</strain>
    </source>
</reference>
<gene>
    <name evidence="2" type="ORF">CGI_10020600</name>
</gene>
<sequence length="235" mass="27040">MASFGSPVPTSRYEEWRDPCVGTPRQAPMAELPDFLRNDTPPPQSLPQTLGELVNQMKEARDKVQELKQNYTTSGRISQGGCNNLDAPYIKLDGFPSAPAFRGAMRMISEMNLTDILLTDYQKLSVVMVFIEQARWDEEAFESSYFLPALNAIYRNIKSLLCVLSNALRTRNAEVSEEHYARREFAMNQRYRTMSRSDNHDRDYIIMRDSYKFFSNLILKYTALKDFLSTSDQAV</sequence>
<dbReference type="AlphaFoldDB" id="K1RGZ9"/>
<keyword evidence="4" id="KW-1185">Reference proteome</keyword>
<dbReference type="EnsemblMetazoa" id="G13828.1">
    <property type="protein sequence ID" value="G13828.1:cds"/>
    <property type="gene ID" value="G13828"/>
</dbReference>
<dbReference type="Proteomes" id="UP000005408">
    <property type="component" value="Unassembled WGS sequence"/>
</dbReference>
<organism evidence="2">
    <name type="scientific">Magallana gigas</name>
    <name type="common">Pacific oyster</name>
    <name type="synonym">Crassostrea gigas</name>
    <dbReference type="NCBI Taxonomy" id="29159"/>
    <lineage>
        <taxon>Eukaryota</taxon>
        <taxon>Metazoa</taxon>
        <taxon>Spiralia</taxon>
        <taxon>Lophotrochozoa</taxon>
        <taxon>Mollusca</taxon>
        <taxon>Bivalvia</taxon>
        <taxon>Autobranchia</taxon>
        <taxon>Pteriomorphia</taxon>
        <taxon>Ostreida</taxon>
        <taxon>Ostreoidea</taxon>
        <taxon>Ostreidae</taxon>
        <taxon>Magallana</taxon>
    </lineage>
</organism>
<evidence type="ECO:0000313" key="4">
    <source>
        <dbReference type="Proteomes" id="UP000005408"/>
    </source>
</evidence>
<evidence type="ECO:0000313" key="3">
    <source>
        <dbReference type="EnsemblMetazoa" id="G13828.1:cds"/>
    </source>
</evidence>
<dbReference type="EnsemblMetazoa" id="G13828.2">
    <property type="protein sequence ID" value="G13828.2:cds"/>
    <property type="gene ID" value="G13828"/>
</dbReference>